<feature type="compositionally biased region" description="Polar residues" evidence="1">
    <location>
        <begin position="93"/>
        <end position="105"/>
    </location>
</feature>
<keyword evidence="2" id="KW-0812">Transmembrane</keyword>
<protein>
    <submittedName>
        <fullName evidence="3">Uncharacterized protein</fullName>
    </submittedName>
</protein>
<gene>
    <name evidence="3" type="ORF">FA15DRAFT_674816</name>
</gene>
<keyword evidence="4" id="KW-1185">Reference proteome</keyword>
<feature type="transmembrane region" description="Helical" evidence="2">
    <location>
        <begin position="129"/>
        <end position="149"/>
    </location>
</feature>
<evidence type="ECO:0000256" key="1">
    <source>
        <dbReference type="SAM" id="MobiDB-lite"/>
    </source>
</evidence>
<proteinExistence type="predicted"/>
<reference evidence="3 4" key="1">
    <citation type="journal article" date="2019" name="Nat. Ecol. Evol.">
        <title>Megaphylogeny resolves global patterns of mushroom evolution.</title>
        <authorList>
            <person name="Varga T."/>
            <person name="Krizsan K."/>
            <person name="Foldi C."/>
            <person name="Dima B."/>
            <person name="Sanchez-Garcia M."/>
            <person name="Sanchez-Ramirez S."/>
            <person name="Szollosi G.J."/>
            <person name="Szarkandi J.G."/>
            <person name="Papp V."/>
            <person name="Albert L."/>
            <person name="Andreopoulos W."/>
            <person name="Angelini C."/>
            <person name="Antonin V."/>
            <person name="Barry K.W."/>
            <person name="Bougher N.L."/>
            <person name="Buchanan P."/>
            <person name="Buyck B."/>
            <person name="Bense V."/>
            <person name="Catcheside P."/>
            <person name="Chovatia M."/>
            <person name="Cooper J."/>
            <person name="Damon W."/>
            <person name="Desjardin D."/>
            <person name="Finy P."/>
            <person name="Geml J."/>
            <person name="Haridas S."/>
            <person name="Hughes K."/>
            <person name="Justo A."/>
            <person name="Karasinski D."/>
            <person name="Kautmanova I."/>
            <person name="Kiss B."/>
            <person name="Kocsube S."/>
            <person name="Kotiranta H."/>
            <person name="LaButti K.M."/>
            <person name="Lechner B.E."/>
            <person name="Liimatainen K."/>
            <person name="Lipzen A."/>
            <person name="Lukacs Z."/>
            <person name="Mihaltcheva S."/>
            <person name="Morgado L.N."/>
            <person name="Niskanen T."/>
            <person name="Noordeloos M.E."/>
            <person name="Ohm R.A."/>
            <person name="Ortiz-Santana B."/>
            <person name="Ovrebo C."/>
            <person name="Racz N."/>
            <person name="Riley R."/>
            <person name="Savchenko A."/>
            <person name="Shiryaev A."/>
            <person name="Soop K."/>
            <person name="Spirin V."/>
            <person name="Szebenyi C."/>
            <person name="Tomsovsky M."/>
            <person name="Tulloss R.E."/>
            <person name="Uehling J."/>
            <person name="Grigoriev I.V."/>
            <person name="Vagvolgyi C."/>
            <person name="Papp T."/>
            <person name="Martin F.M."/>
            <person name="Miettinen O."/>
            <person name="Hibbett D.S."/>
            <person name="Nagy L.G."/>
        </authorList>
    </citation>
    <scope>NUCLEOTIDE SEQUENCE [LARGE SCALE GENOMIC DNA]</scope>
    <source>
        <strain evidence="3 4">CBS 121175</strain>
    </source>
</reference>
<accession>A0A5C3KGQ5</accession>
<keyword evidence="2" id="KW-0472">Membrane</keyword>
<evidence type="ECO:0000256" key="2">
    <source>
        <dbReference type="SAM" id="Phobius"/>
    </source>
</evidence>
<feature type="transmembrane region" description="Helical" evidence="2">
    <location>
        <begin position="155"/>
        <end position="176"/>
    </location>
</feature>
<sequence length="313" mass="32727">MANAAPLPSEKGYPNLGATQYTTQAQPSTQPAQYANPASQYPQGQQAAYQYPTQYPPFQPTAEYQGQPQYAQQPMDYSGQGQYPPGMQKPGQYGQQYATPTGTTVMSTPSQGGANVYTPVVVTSRAKSLLGLLYTSLALSVLAFALSLVNLGVLSLFLTPVMGILTLIFTLTLVILTHKDFKKIRKGTFPEPRGLIAVCRVPTIVITFILVVPWIAATGLVGTVVSAFGTVSSYTSGFSSGFGSSSSSSRGRSGSSGFGSSTVNGALDQVVAVGAAECALAGVQIFIVLTIGIMSAVERTTVLKARSGLKPAV</sequence>
<feature type="transmembrane region" description="Helical" evidence="2">
    <location>
        <begin position="197"/>
        <end position="216"/>
    </location>
</feature>
<feature type="transmembrane region" description="Helical" evidence="2">
    <location>
        <begin position="270"/>
        <end position="297"/>
    </location>
</feature>
<feature type="compositionally biased region" description="Low complexity" evidence="1">
    <location>
        <begin position="18"/>
        <end position="53"/>
    </location>
</feature>
<dbReference type="AlphaFoldDB" id="A0A5C3KGQ5"/>
<evidence type="ECO:0000313" key="4">
    <source>
        <dbReference type="Proteomes" id="UP000307440"/>
    </source>
</evidence>
<dbReference type="EMBL" id="ML210365">
    <property type="protein sequence ID" value="TFK18995.1"/>
    <property type="molecule type" value="Genomic_DNA"/>
</dbReference>
<organism evidence="3 4">
    <name type="scientific">Coprinopsis marcescibilis</name>
    <name type="common">Agaric fungus</name>
    <name type="synonym">Psathyrella marcescibilis</name>
    <dbReference type="NCBI Taxonomy" id="230819"/>
    <lineage>
        <taxon>Eukaryota</taxon>
        <taxon>Fungi</taxon>
        <taxon>Dikarya</taxon>
        <taxon>Basidiomycota</taxon>
        <taxon>Agaricomycotina</taxon>
        <taxon>Agaricomycetes</taxon>
        <taxon>Agaricomycetidae</taxon>
        <taxon>Agaricales</taxon>
        <taxon>Agaricineae</taxon>
        <taxon>Psathyrellaceae</taxon>
        <taxon>Coprinopsis</taxon>
    </lineage>
</organism>
<keyword evidence="2" id="KW-1133">Transmembrane helix</keyword>
<name>A0A5C3KGQ5_COPMA</name>
<evidence type="ECO:0000313" key="3">
    <source>
        <dbReference type="EMBL" id="TFK18995.1"/>
    </source>
</evidence>
<feature type="region of interest" description="Disordered" evidence="1">
    <location>
        <begin position="1"/>
        <end position="105"/>
    </location>
</feature>
<dbReference type="Proteomes" id="UP000307440">
    <property type="component" value="Unassembled WGS sequence"/>
</dbReference>